<proteinExistence type="predicted"/>
<organism evidence="2 3">
    <name type="scientific">Streptomyces avermitilis</name>
    <dbReference type="NCBI Taxonomy" id="33903"/>
    <lineage>
        <taxon>Bacteria</taxon>
        <taxon>Bacillati</taxon>
        <taxon>Actinomycetota</taxon>
        <taxon>Actinomycetes</taxon>
        <taxon>Kitasatosporales</taxon>
        <taxon>Streptomycetaceae</taxon>
        <taxon>Streptomyces</taxon>
    </lineage>
</organism>
<dbReference type="EMBL" id="BJHX01000001">
    <property type="protein sequence ID" value="GDY62700.1"/>
    <property type="molecule type" value="Genomic_DNA"/>
</dbReference>
<dbReference type="Proteomes" id="UP000302139">
    <property type="component" value="Unassembled WGS sequence"/>
</dbReference>
<feature type="compositionally biased region" description="Basic and acidic residues" evidence="1">
    <location>
        <begin position="53"/>
        <end position="65"/>
    </location>
</feature>
<feature type="compositionally biased region" description="Basic and acidic residues" evidence="1">
    <location>
        <begin position="76"/>
        <end position="93"/>
    </location>
</feature>
<evidence type="ECO:0000313" key="3">
    <source>
        <dbReference type="Proteomes" id="UP000302139"/>
    </source>
</evidence>
<gene>
    <name evidence="2" type="ORF">SAV14893_020930</name>
</gene>
<dbReference type="AlphaFoldDB" id="A0A4D4LTC6"/>
<accession>A0A4D4LTC6</accession>
<evidence type="ECO:0000256" key="1">
    <source>
        <dbReference type="SAM" id="MobiDB-lite"/>
    </source>
</evidence>
<evidence type="ECO:0000313" key="2">
    <source>
        <dbReference type="EMBL" id="GDY62700.1"/>
    </source>
</evidence>
<protein>
    <submittedName>
        <fullName evidence="2">Uncharacterized protein</fullName>
    </submittedName>
</protein>
<feature type="compositionally biased region" description="Basic and acidic residues" evidence="1">
    <location>
        <begin position="21"/>
        <end position="33"/>
    </location>
</feature>
<sequence>MTVLLGEGHDEEVDGAQGQADARRDDDGLHERAPTPGPAPGARRRLRRGRPYARHDGRQREREGSGPHQQGAQRDPGGRRRAPDDHADQQRPGDEEDLLRDAVQTVRPLQQQFVLDDFAPDGTHRGA</sequence>
<feature type="region of interest" description="Disordered" evidence="1">
    <location>
        <begin position="1"/>
        <end position="127"/>
    </location>
</feature>
<name>A0A4D4LTC6_STRAX</name>
<feature type="compositionally biased region" description="Basic residues" evidence="1">
    <location>
        <begin position="42"/>
        <end position="52"/>
    </location>
</feature>
<comment type="caution">
    <text evidence="2">The sequence shown here is derived from an EMBL/GenBank/DDBJ whole genome shotgun (WGS) entry which is preliminary data.</text>
</comment>
<reference evidence="2 3" key="1">
    <citation type="submission" date="2019-04" db="EMBL/GenBank/DDBJ databases">
        <title>Draft genome sequences of Streptomyces avermitilis NBRC 14893.</title>
        <authorList>
            <person name="Komaki H."/>
            <person name="Tamura T."/>
            <person name="Hosoyama A."/>
        </authorList>
    </citation>
    <scope>NUCLEOTIDE SEQUENCE [LARGE SCALE GENOMIC DNA]</scope>
    <source>
        <strain evidence="2 3">NBRC 14893</strain>
    </source>
</reference>